<proteinExistence type="predicted"/>
<protein>
    <submittedName>
        <fullName evidence="2">Rhodanese-like domain-containing protein</fullName>
    </submittedName>
</protein>
<gene>
    <name evidence="2" type="ORF">V6255_00720</name>
</gene>
<comment type="caution">
    <text evidence="2">The sequence shown here is derived from an EMBL/GenBank/DDBJ whole genome shotgun (WGS) entry which is preliminary data.</text>
</comment>
<dbReference type="PROSITE" id="PS50206">
    <property type="entry name" value="RHODANESE_3"/>
    <property type="match status" value="1"/>
</dbReference>
<dbReference type="CDD" id="cd00158">
    <property type="entry name" value="RHOD"/>
    <property type="match status" value="1"/>
</dbReference>
<dbReference type="InterPro" id="IPR001763">
    <property type="entry name" value="Rhodanese-like_dom"/>
</dbReference>
<name>A0ABU9H6Z3_9GAMM</name>
<evidence type="ECO:0000313" key="2">
    <source>
        <dbReference type="EMBL" id="MEL0657647.1"/>
    </source>
</evidence>
<accession>A0ABU9H6Z3</accession>
<dbReference type="Pfam" id="PF00581">
    <property type="entry name" value="Rhodanese"/>
    <property type="match status" value="1"/>
</dbReference>
<dbReference type="EMBL" id="JBAKBA010000001">
    <property type="protein sequence ID" value="MEL0657647.1"/>
    <property type="molecule type" value="Genomic_DNA"/>
</dbReference>
<dbReference type="Proteomes" id="UP001366060">
    <property type="component" value="Unassembled WGS sequence"/>
</dbReference>
<organism evidence="2 3">
    <name type="scientific">Psychromonas arctica</name>
    <dbReference type="NCBI Taxonomy" id="168275"/>
    <lineage>
        <taxon>Bacteria</taxon>
        <taxon>Pseudomonadati</taxon>
        <taxon>Pseudomonadota</taxon>
        <taxon>Gammaproteobacteria</taxon>
        <taxon>Alteromonadales</taxon>
        <taxon>Psychromonadaceae</taxon>
        <taxon>Psychromonas</taxon>
    </lineage>
</organism>
<sequence length="131" mass="14404">MLLDGKGLVESFRSQVNEVECATVNQHLQNNQSLLFIDIREPEETALGYAKGSYLVPRGVLEMQLSNLPIYNSLINEVSSAEQLPIYLLCRSGARSVLAAASLQQMGYQNVHSVAGGFLAWQSQGFLIESE</sequence>
<reference evidence="2 3" key="1">
    <citation type="submission" date="2024-02" db="EMBL/GenBank/DDBJ databases">
        <title>Bacteria isolated from the canopy kelp, Nereocystis luetkeana.</title>
        <authorList>
            <person name="Pfister C.A."/>
            <person name="Younker I.T."/>
            <person name="Light S.H."/>
        </authorList>
    </citation>
    <scope>NUCLEOTIDE SEQUENCE [LARGE SCALE GENOMIC DNA]</scope>
    <source>
        <strain evidence="2 3">TI.2.07</strain>
    </source>
</reference>
<dbReference type="SUPFAM" id="SSF52821">
    <property type="entry name" value="Rhodanese/Cell cycle control phosphatase"/>
    <property type="match status" value="1"/>
</dbReference>
<dbReference type="PANTHER" id="PTHR43031:SF1">
    <property type="entry name" value="PYRIDINE NUCLEOTIDE-DISULPHIDE OXIDOREDUCTASE"/>
    <property type="match status" value="1"/>
</dbReference>
<dbReference type="Gene3D" id="3.40.250.10">
    <property type="entry name" value="Rhodanese-like domain"/>
    <property type="match status" value="1"/>
</dbReference>
<dbReference type="InterPro" id="IPR036873">
    <property type="entry name" value="Rhodanese-like_dom_sf"/>
</dbReference>
<dbReference type="InterPro" id="IPR050229">
    <property type="entry name" value="GlpE_sulfurtransferase"/>
</dbReference>
<feature type="domain" description="Rhodanese" evidence="1">
    <location>
        <begin position="30"/>
        <end position="130"/>
    </location>
</feature>
<dbReference type="RefSeq" id="WP_341626415.1">
    <property type="nucleotide sequence ID" value="NZ_JBAKBA010000001.1"/>
</dbReference>
<evidence type="ECO:0000313" key="3">
    <source>
        <dbReference type="Proteomes" id="UP001366060"/>
    </source>
</evidence>
<dbReference type="PANTHER" id="PTHR43031">
    <property type="entry name" value="FAD-DEPENDENT OXIDOREDUCTASE"/>
    <property type="match status" value="1"/>
</dbReference>
<keyword evidence="3" id="KW-1185">Reference proteome</keyword>
<evidence type="ECO:0000259" key="1">
    <source>
        <dbReference type="PROSITE" id="PS50206"/>
    </source>
</evidence>
<dbReference type="SMART" id="SM00450">
    <property type="entry name" value="RHOD"/>
    <property type="match status" value="1"/>
</dbReference>